<dbReference type="eggNOG" id="COG0761">
    <property type="taxonomic scope" value="Bacteria"/>
</dbReference>
<feature type="binding site" evidence="5">
    <location>
        <position position="228"/>
    </location>
    <ligand>
        <name>(2E)-4-hydroxy-3-methylbut-2-enyl diphosphate</name>
        <dbReference type="ChEBI" id="CHEBI:128753"/>
    </ligand>
</feature>
<dbReference type="GO" id="GO:0046872">
    <property type="term" value="F:metal ion binding"/>
    <property type="evidence" value="ECO:0007669"/>
    <property type="project" value="UniProtKB-KW"/>
</dbReference>
<dbReference type="AlphaFoldDB" id="E8LM59"/>
<comment type="function">
    <text evidence="5">Catalyzes the conversion of 1-hydroxy-2-methyl-2-(E)-butenyl 4-diphosphate (HMBPP) into a mixture of isopentenyl diphosphate (IPP) and dimethylallyl diphosphate (DMAPP). Acts in the terminal step of the DOXP/MEP pathway for isoprenoid precursor biosynthesis.</text>
</comment>
<feature type="binding site" evidence="5">
    <location>
        <position position="77"/>
    </location>
    <ligand>
        <name>isopentenyl diphosphate</name>
        <dbReference type="ChEBI" id="CHEBI:128769"/>
    </ligand>
</feature>
<keyword evidence="5" id="KW-0414">Isoprene biosynthesis</keyword>
<protein>
    <recommendedName>
        <fullName evidence="5">4-hydroxy-3-methylbut-2-enyl diphosphate reductase</fullName>
        <shortName evidence="5">HMBPP reductase</shortName>
        <ecNumber evidence="5">1.17.7.4</ecNumber>
    </recommendedName>
</protein>
<accession>E8LM59</accession>
<keyword evidence="5 6" id="KW-0560">Oxidoreductase</keyword>
<dbReference type="EC" id="1.17.7.4" evidence="5"/>
<evidence type="ECO:0000256" key="2">
    <source>
        <dbReference type="ARBA" id="ARBA00022723"/>
    </source>
</evidence>
<feature type="binding site" evidence="5">
    <location>
        <position position="229"/>
    </location>
    <ligand>
        <name>dimethylallyl diphosphate</name>
        <dbReference type="ChEBI" id="CHEBI:57623"/>
    </ligand>
</feature>
<feature type="binding site" evidence="5">
    <location>
        <position position="227"/>
    </location>
    <ligand>
        <name>dimethylallyl diphosphate</name>
        <dbReference type="ChEBI" id="CHEBI:57623"/>
    </ligand>
</feature>
<dbReference type="GO" id="GO:0051745">
    <property type="term" value="F:4-hydroxy-3-methylbut-2-enyl diphosphate reductase activity"/>
    <property type="evidence" value="ECO:0007669"/>
    <property type="project" value="UniProtKB-UniRule"/>
</dbReference>
<feature type="binding site" evidence="5">
    <location>
        <position position="44"/>
    </location>
    <ligand>
        <name>dimethylallyl diphosphate</name>
        <dbReference type="ChEBI" id="CHEBI:57623"/>
    </ligand>
</feature>
<organism evidence="6 7">
    <name type="scientific">Succinatimonas hippei (strain DSM 22608 / JCM 16073 / KCTC 15190 / YIT 12066)</name>
    <dbReference type="NCBI Taxonomy" id="762983"/>
    <lineage>
        <taxon>Bacteria</taxon>
        <taxon>Pseudomonadati</taxon>
        <taxon>Pseudomonadota</taxon>
        <taxon>Gammaproteobacteria</taxon>
        <taxon>Aeromonadales</taxon>
        <taxon>Succinivibrionaceae</taxon>
        <taxon>Succinatimonas</taxon>
    </lineage>
</organism>
<dbReference type="InterPro" id="IPR003451">
    <property type="entry name" value="LytB/IspH"/>
</dbReference>
<dbReference type="CDD" id="cd13944">
    <property type="entry name" value="lytB_ispH"/>
    <property type="match status" value="1"/>
</dbReference>
<dbReference type="PANTHER" id="PTHR30426:SF0">
    <property type="entry name" value="4-HYDROXY-3-METHYLBUT-2-ENYL DIPHOSPHATE REDUCTASE"/>
    <property type="match status" value="1"/>
</dbReference>
<comment type="similarity">
    <text evidence="5">Belongs to the IspH family.</text>
</comment>
<feature type="binding site" evidence="5">
    <location>
        <position position="44"/>
    </location>
    <ligand>
        <name>(2E)-4-hydroxy-3-methylbut-2-enyl diphosphate</name>
        <dbReference type="ChEBI" id="CHEBI:128753"/>
    </ligand>
</feature>
<comment type="catalytic activity">
    <reaction evidence="5">
        <text>dimethylallyl diphosphate + 2 oxidized [2Fe-2S]-[ferredoxin] + H2O = (2E)-4-hydroxy-3-methylbut-2-enyl diphosphate + 2 reduced [2Fe-2S]-[ferredoxin] + 2 H(+)</text>
        <dbReference type="Rhea" id="RHEA:24825"/>
        <dbReference type="Rhea" id="RHEA-COMP:10000"/>
        <dbReference type="Rhea" id="RHEA-COMP:10001"/>
        <dbReference type="ChEBI" id="CHEBI:15377"/>
        <dbReference type="ChEBI" id="CHEBI:15378"/>
        <dbReference type="ChEBI" id="CHEBI:33737"/>
        <dbReference type="ChEBI" id="CHEBI:33738"/>
        <dbReference type="ChEBI" id="CHEBI:57623"/>
        <dbReference type="ChEBI" id="CHEBI:128753"/>
        <dbReference type="EC" id="1.17.7.4"/>
    </reaction>
</comment>
<dbReference type="HOGENOM" id="CLU_027486_1_1_6"/>
<dbReference type="PANTHER" id="PTHR30426">
    <property type="entry name" value="4-HYDROXY-3-METHYLBUT-2-ENYL DIPHOSPHATE REDUCTASE"/>
    <property type="match status" value="1"/>
</dbReference>
<feature type="binding site" evidence="5">
    <location>
        <position position="14"/>
    </location>
    <ligand>
        <name>[4Fe-4S] cluster</name>
        <dbReference type="ChEBI" id="CHEBI:49883"/>
    </ligand>
</feature>
<dbReference type="HAMAP" id="MF_00191">
    <property type="entry name" value="IspH"/>
    <property type="match status" value="1"/>
</dbReference>
<feature type="binding site" evidence="5">
    <location>
        <position position="227"/>
    </location>
    <ligand>
        <name>(2E)-4-hydroxy-3-methylbut-2-enyl diphosphate</name>
        <dbReference type="ChEBI" id="CHEBI:128753"/>
    </ligand>
</feature>
<feature type="binding site" evidence="5">
    <location>
        <position position="228"/>
    </location>
    <ligand>
        <name>isopentenyl diphosphate</name>
        <dbReference type="ChEBI" id="CHEBI:128769"/>
    </ligand>
</feature>
<feature type="binding site" evidence="5">
    <location>
        <position position="229"/>
    </location>
    <ligand>
        <name>(2E)-4-hydroxy-3-methylbut-2-enyl diphosphate</name>
        <dbReference type="ChEBI" id="CHEBI:128753"/>
    </ligand>
</feature>
<dbReference type="Pfam" id="PF02401">
    <property type="entry name" value="LYTB"/>
    <property type="match status" value="1"/>
</dbReference>
<evidence type="ECO:0000256" key="5">
    <source>
        <dbReference type="HAMAP-Rule" id="MF_00191"/>
    </source>
</evidence>
<dbReference type="NCBIfam" id="TIGR00216">
    <property type="entry name" value="ispH_lytB"/>
    <property type="match status" value="1"/>
</dbReference>
<comment type="pathway">
    <text evidence="5">Isoprenoid biosynthesis; isopentenyl diphosphate biosynthesis via DXP pathway; isopentenyl diphosphate from 1-deoxy-D-xylulose 5-phosphate: step 6/6.</text>
</comment>
<evidence type="ECO:0000256" key="3">
    <source>
        <dbReference type="ARBA" id="ARBA00023004"/>
    </source>
</evidence>
<dbReference type="Proteomes" id="UP000018458">
    <property type="component" value="Unassembled WGS sequence"/>
</dbReference>
<keyword evidence="3 5" id="KW-0408">Iron</keyword>
<keyword evidence="4 5" id="KW-0411">Iron-sulfur</keyword>
<dbReference type="OrthoDB" id="9804068at2"/>
<feature type="binding site" evidence="5">
    <location>
        <position position="271"/>
    </location>
    <ligand>
        <name>(2E)-4-hydroxy-3-methylbut-2-enyl diphosphate</name>
        <dbReference type="ChEBI" id="CHEBI:128753"/>
    </ligand>
</feature>
<dbReference type="EMBL" id="AEVO01000130">
    <property type="protein sequence ID" value="EFY06394.1"/>
    <property type="molecule type" value="Genomic_DNA"/>
</dbReference>
<feature type="binding site" evidence="5">
    <location>
        <position position="99"/>
    </location>
    <ligand>
        <name>[4Fe-4S] cluster</name>
        <dbReference type="ChEBI" id="CHEBI:49883"/>
    </ligand>
</feature>
<dbReference type="GO" id="GO:0050992">
    <property type="term" value="P:dimethylallyl diphosphate biosynthetic process"/>
    <property type="evidence" value="ECO:0007669"/>
    <property type="project" value="UniProtKB-UniRule"/>
</dbReference>
<gene>
    <name evidence="5 6" type="primary">ispH</name>
    <name evidence="6" type="ORF">HMPREF9444_01838</name>
</gene>
<dbReference type="GO" id="GO:0016114">
    <property type="term" value="P:terpenoid biosynthetic process"/>
    <property type="evidence" value="ECO:0007669"/>
    <property type="project" value="UniProtKB-UniRule"/>
</dbReference>
<feature type="binding site" evidence="5">
    <location>
        <position position="77"/>
    </location>
    <ligand>
        <name>dimethylallyl diphosphate</name>
        <dbReference type="ChEBI" id="CHEBI:57623"/>
    </ligand>
</feature>
<dbReference type="RefSeq" id="WP_009143995.1">
    <property type="nucleotide sequence ID" value="NZ_GL831058.1"/>
</dbReference>
<evidence type="ECO:0000256" key="1">
    <source>
        <dbReference type="ARBA" id="ARBA00022485"/>
    </source>
</evidence>
<sequence length="310" mass="33425">MSFKIYLAKTRGMCAGVDRAIRVVNLALERYGAGKVWVLHEVVHNHHVVQDLKNKGAVFVESLSEIPDGSVVIFSAHGVGIATFNEAKERHLTIIDATCPLVSRIHRKMNRAGLEGKDAVVIGHAGHQEVTGTIGQYMGDPSKVHVILTPEDVAALNISDNAAIFATQTTLSVDETAKTVAALKERFPHIEGPKTDDTCFATQHRQGAVKKLAQICDVVLVAGSKNSSNSNRLREVAASCGAQAYLVEDHLELQSKWFDGIKAVGLTAGASVPEYVVDGILKFLREKSNCDVEEIGEAPVKRSFALPQGV</sequence>
<feature type="binding site" evidence="5">
    <location>
        <position position="44"/>
    </location>
    <ligand>
        <name>isopentenyl diphosphate</name>
        <dbReference type="ChEBI" id="CHEBI:128769"/>
    </ligand>
</feature>
<comment type="pathway">
    <text evidence="5">Isoprenoid biosynthesis; dimethylallyl diphosphate biosynthesis; dimethylallyl diphosphate from (2E)-4-hydroxy-3-methylbutenyl diphosphate: step 1/1.</text>
</comment>
<keyword evidence="1 5" id="KW-0004">4Fe-4S</keyword>
<evidence type="ECO:0000313" key="6">
    <source>
        <dbReference type="EMBL" id="EFY06394.1"/>
    </source>
</evidence>
<feature type="binding site" evidence="5">
    <location>
        <position position="271"/>
    </location>
    <ligand>
        <name>dimethylallyl diphosphate</name>
        <dbReference type="ChEBI" id="CHEBI:57623"/>
    </ligand>
</feature>
<comment type="caution">
    <text evidence="6">The sequence shown here is derived from an EMBL/GenBank/DDBJ whole genome shotgun (WGS) entry which is preliminary data.</text>
</comment>
<feature type="binding site" evidence="5">
    <location>
        <position position="199"/>
    </location>
    <ligand>
        <name>[4Fe-4S] cluster</name>
        <dbReference type="ChEBI" id="CHEBI:49883"/>
    </ligand>
</feature>
<dbReference type="UniPathway" id="UPA00059">
    <property type="reaction ID" value="UER00105"/>
</dbReference>
<feature type="binding site" evidence="5">
    <location>
        <position position="229"/>
    </location>
    <ligand>
        <name>isopentenyl diphosphate</name>
        <dbReference type="ChEBI" id="CHEBI:128769"/>
    </ligand>
</feature>
<reference evidence="6 7" key="1">
    <citation type="submission" date="2011-01" db="EMBL/GenBank/DDBJ databases">
        <authorList>
            <person name="Weinstock G."/>
            <person name="Sodergren E."/>
            <person name="Clifton S."/>
            <person name="Fulton L."/>
            <person name="Fulton B."/>
            <person name="Courtney L."/>
            <person name="Fronick C."/>
            <person name="Harrison M."/>
            <person name="Strong C."/>
            <person name="Farmer C."/>
            <person name="Delahaunty K."/>
            <person name="Markovic C."/>
            <person name="Hall O."/>
            <person name="Minx P."/>
            <person name="Tomlinson C."/>
            <person name="Mitreva M."/>
            <person name="Hou S."/>
            <person name="Chen J."/>
            <person name="Wollam A."/>
            <person name="Pepin K.H."/>
            <person name="Johnson M."/>
            <person name="Bhonagiri V."/>
            <person name="Zhang X."/>
            <person name="Suruliraj S."/>
            <person name="Warren W."/>
            <person name="Chinwalla A."/>
            <person name="Mardis E.R."/>
            <person name="Wilson R.K."/>
        </authorList>
    </citation>
    <scope>NUCLEOTIDE SEQUENCE [LARGE SCALE GENOMIC DNA]</scope>
    <source>
        <strain evidence="7">DSM 22608 / JCM 16073 / KCTC 15190 / YIT 12066</strain>
    </source>
</reference>
<dbReference type="STRING" id="762983.HMPREF9444_01838"/>
<keyword evidence="2 5" id="KW-0479">Metal-binding</keyword>
<comment type="cofactor">
    <cofactor evidence="5">
        <name>[4Fe-4S] cluster</name>
        <dbReference type="ChEBI" id="CHEBI:49883"/>
    </cofactor>
    <text evidence="5">Binds 1 [4Fe-4S] cluster per subunit.</text>
</comment>
<feature type="active site" description="Proton donor" evidence="5">
    <location>
        <position position="129"/>
    </location>
</feature>
<evidence type="ECO:0000256" key="4">
    <source>
        <dbReference type="ARBA" id="ARBA00023014"/>
    </source>
</evidence>
<feature type="binding site" evidence="5">
    <location>
        <position position="127"/>
    </location>
    <ligand>
        <name>(2E)-4-hydroxy-3-methylbut-2-enyl diphosphate</name>
        <dbReference type="ChEBI" id="CHEBI:128753"/>
    </ligand>
</feature>
<feature type="binding site" evidence="5">
    <location>
        <position position="127"/>
    </location>
    <ligand>
        <name>isopentenyl diphosphate</name>
        <dbReference type="ChEBI" id="CHEBI:128769"/>
    </ligand>
</feature>
<feature type="binding site" evidence="5">
    <location>
        <position position="77"/>
    </location>
    <ligand>
        <name>(2E)-4-hydroxy-3-methylbut-2-enyl diphosphate</name>
        <dbReference type="ChEBI" id="CHEBI:128753"/>
    </ligand>
</feature>
<feature type="binding site" evidence="5">
    <location>
        <position position="227"/>
    </location>
    <ligand>
        <name>isopentenyl diphosphate</name>
        <dbReference type="ChEBI" id="CHEBI:128769"/>
    </ligand>
</feature>
<dbReference type="Gene3D" id="3.40.50.11270">
    <property type="match status" value="1"/>
</dbReference>
<dbReference type="Gene3D" id="3.40.1010.20">
    <property type="entry name" value="4-hydroxy-3-methylbut-2-enyl diphosphate reductase, catalytic domain"/>
    <property type="match status" value="2"/>
</dbReference>
<feature type="binding site" evidence="5">
    <location>
        <position position="127"/>
    </location>
    <ligand>
        <name>dimethylallyl diphosphate</name>
        <dbReference type="ChEBI" id="CHEBI:57623"/>
    </ligand>
</feature>
<dbReference type="GO" id="GO:0051539">
    <property type="term" value="F:4 iron, 4 sulfur cluster binding"/>
    <property type="evidence" value="ECO:0007669"/>
    <property type="project" value="UniProtKB-UniRule"/>
</dbReference>
<feature type="binding site" evidence="5">
    <location>
        <position position="169"/>
    </location>
    <ligand>
        <name>(2E)-4-hydroxy-3-methylbut-2-enyl diphosphate</name>
        <dbReference type="ChEBI" id="CHEBI:128753"/>
    </ligand>
</feature>
<name>E8LM59_SUCHY</name>
<keyword evidence="7" id="KW-1185">Reference proteome</keyword>
<proteinExistence type="inferred from homology"/>
<feature type="binding site" evidence="5">
    <location>
        <position position="228"/>
    </location>
    <ligand>
        <name>dimethylallyl diphosphate</name>
        <dbReference type="ChEBI" id="CHEBI:57623"/>
    </ligand>
</feature>
<evidence type="ECO:0000313" key="7">
    <source>
        <dbReference type="Proteomes" id="UP000018458"/>
    </source>
</evidence>
<feature type="binding site" evidence="5">
    <location>
        <position position="271"/>
    </location>
    <ligand>
        <name>isopentenyl diphosphate</name>
        <dbReference type="ChEBI" id="CHEBI:128769"/>
    </ligand>
</feature>
<dbReference type="UniPathway" id="UPA00056">
    <property type="reaction ID" value="UER00097"/>
</dbReference>
<dbReference type="GO" id="GO:0019288">
    <property type="term" value="P:isopentenyl diphosphate biosynthetic process, methylerythritol 4-phosphate pathway"/>
    <property type="evidence" value="ECO:0007669"/>
    <property type="project" value="UniProtKB-UniRule"/>
</dbReference>
<comment type="catalytic activity">
    <reaction evidence="5">
        <text>isopentenyl diphosphate + 2 oxidized [2Fe-2S]-[ferredoxin] + H2O = (2E)-4-hydroxy-3-methylbut-2-enyl diphosphate + 2 reduced [2Fe-2S]-[ferredoxin] + 2 H(+)</text>
        <dbReference type="Rhea" id="RHEA:24488"/>
        <dbReference type="Rhea" id="RHEA-COMP:10000"/>
        <dbReference type="Rhea" id="RHEA-COMP:10001"/>
        <dbReference type="ChEBI" id="CHEBI:15377"/>
        <dbReference type="ChEBI" id="CHEBI:15378"/>
        <dbReference type="ChEBI" id="CHEBI:33737"/>
        <dbReference type="ChEBI" id="CHEBI:33738"/>
        <dbReference type="ChEBI" id="CHEBI:128753"/>
        <dbReference type="ChEBI" id="CHEBI:128769"/>
        <dbReference type="EC" id="1.17.7.4"/>
    </reaction>
</comment>